<reference evidence="2" key="1">
    <citation type="journal article" date="2022" name="Mol. Ecol. Resour.">
        <title>The genomes of chicory, endive, great burdock and yacon provide insights into Asteraceae palaeo-polyploidization history and plant inulin production.</title>
        <authorList>
            <person name="Fan W."/>
            <person name="Wang S."/>
            <person name="Wang H."/>
            <person name="Wang A."/>
            <person name="Jiang F."/>
            <person name="Liu H."/>
            <person name="Zhao H."/>
            <person name="Xu D."/>
            <person name="Zhang Y."/>
        </authorList>
    </citation>
    <scope>NUCLEOTIDE SEQUENCE [LARGE SCALE GENOMIC DNA]</scope>
    <source>
        <strain evidence="2">cv. Punajuju</strain>
    </source>
</reference>
<dbReference type="Proteomes" id="UP001055811">
    <property type="component" value="Linkage Group LG01"/>
</dbReference>
<comment type="caution">
    <text evidence="1">The sequence shown here is derived from an EMBL/GenBank/DDBJ whole genome shotgun (WGS) entry which is preliminary data.</text>
</comment>
<name>A0ACB9H3U9_CICIN</name>
<evidence type="ECO:0000313" key="1">
    <source>
        <dbReference type="EMBL" id="KAI3790523.1"/>
    </source>
</evidence>
<gene>
    <name evidence="1" type="ORF">L2E82_03623</name>
</gene>
<dbReference type="EMBL" id="CM042009">
    <property type="protein sequence ID" value="KAI3790523.1"/>
    <property type="molecule type" value="Genomic_DNA"/>
</dbReference>
<accession>A0ACB9H3U9</accession>
<sequence>MEAAVIAASSKQETVNDCLLEKGCTNNRRSSRITPSLHDSIVLLRSRYVIISQMVLMPMLARVISEEKILSIGLIFICIYIFLYSVAWSSWVVYVAGMCHMLAVFAGPSSRSIGKAQGFITCLCSFASIISPLIFSPLTELGAHTLVCTAQYSDGDADRKYLPQYFKFIVSNPLSVRTKEPFPSEVNGKPIASILGVPSENIYANNLLFNNLDEFAGFDENEPTSRSGGKPTAVELIRKTHRYKIVVMIGDGATDLEARKHGCVDLFICYGGVQLRDSVPSKADWLVFNFKDLINSLE</sequence>
<reference evidence="1 2" key="2">
    <citation type="journal article" date="2022" name="Mol. Ecol. Resour.">
        <title>The genomes of chicory, endive, great burdock and yacon provide insights into Asteraceae paleo-polyploidization history and plant inulin production.</title>
        <authorList>
            <person name="Fan W."/>
            <person name="Wang S."/>
            <person name="Wang H."/>
            <person name="Wang A."/>
            <person name="Jiang F."/>
            <person name="Liu H."/>
            <person name="Zhao H."/>
            <person name="Xu D."/>
            <person name="Zhang Y."/>
        </authorList>
    </citation>
    <scope>NUCLEOTIDE SEQUENCE [LARGE SCALE GENOMIC DNA]</scope>
    <source>
        <strain evidence="2">cv. Punajuju</strain>
        <tissue evidence="1">Leaves</tissue>
    </source>
</reference>
<proteinExistence type="predicted"/>
<organism evidence="1 2">
    <name type="scientific">Cichorium intybus</name>
    <name type="common">Chicory</name>
    <dbReference type="NCBI Taxonomy" id="13427"/>
    <lineage>
        <taxon>Eukaryota</taxon>
        <taxon>Viridiplantae</taxon>
        <taxon>Streptophyta</taxon>
        <taxon>Embryophyta</taxon>
        <taxon>Tracheophyta</taxon>
        <taxon>Spermatophyta</taxon>
        <taxon>Magnoliopsida</taxon>
        <taxon>eudicotyledons</taxon>
        <taxon>Gunneridae</taxon>
        <taxon>Pentapetalae</taxon>
        <taxon>asterids</taxon>
        <taxon>campanulids</taxon>
        <taxon>Asterales</taxon>
        <taxon>Asteraceae</taxon>
        <taxon>Cichorioideae</taxon>
        <taxon>Cichorieae</taxon>
        <taxon>Cichoriinae</taxon>
        <taxon>Cichorium</taxon>
    </lineage>
</organism>
<evidence type="ECO:0000313" key="2">
    <source>
        <dbReference type="Proteomes" id="UP001055811"/>
    </source>
</evidence>
<keyword evidence="2" id="KW-1185">Reference proteome</keyword>
<protein>
    <submittedName>
        <fullName evidence="1">Uncharacterized protein</fullName>
    </submittedName>
</protein>